<name>G4TM49_SERID</name>
<dbReference type="GO" id="GO:0016491">
    <property type="term" value="F:oxidoreductase activity"/>
    <property type="evidence" value="ECO:0007669"/>
    <property type="project" value="UniProtKB-KW"/>
</dbReference>
<protein>
    <submittedName>
        <fullName evidence="4">Probable NADPH-dependent beta-ketoacyl reductase (RhlG)</fullName>
    </submittedName>
</protein>
<keyword evidence="3" id="KW-0560">Oxidoreductase</keyword>
<evidence type="ECO:0000313" key="4">
    <source>
        <dbReference type="EMBL" id="CCA72391.1"/>
    </source>
</evidence>
<evidence type="ECO:0000256" key="1">
    <source>
        <dbReference type="ARBA" id="ARBA00006484"/>
    </source>
</evidence>
<accession>G4TM49</accession>
<dbReference type="InterPro" id="IPR052178">
    <property type="entry name" value="Sec_Metab_Biosynth_SDR"/>
</dbReference>
<evidence type="ECO:0000256" key="2">
    <source>
        <dbReference type="ARBA" id="ARBA00022857"/>
    </source>
</evidence>
<dbReference type="OMA" id="DAVFPGM"/>
<proteinExistence type="inferred from homology"/>
<keyword evidence="5" id="KW-1185">Reference proteome</keyword>
<reference evidence="4 5" key="1">
    <citation type="journal article" date="2011" name="PLoS Pathog.">
        <title>Endophytic Life Strategies Decoded by Genome and Transcriptome Analyses of the Mutualistic Root Symbiont Piriformospora indica.</title>
        <authorList>
            <person name="Zuccaro A."/>
            <person name="Lahrmann U."/>
            <person name="Guldener U."/>
            <person name="Langen G."/>
            <person name="Pfiffi S."/>
            <person name="Biedenkopf D."/>
            <person name="Wong P."/>
            <person name="Samans B."/>
            <person name="Grimm C."/>
            <person name="Basiewicz M."/>
            <person name="Murat C."/>
            <person name="Martin F."/>
            <person name="Kogel K.H."/>
        </authorList>
    </citation>
    <scope>NUCLEOTIDE SEQUENCE [LARGE SCALE GENOMIC DNA]</scope>
    <source>
        <strain evidence="4 5">DSM 11827</strain>
    </source>
</reference>
<dbReference type="InterPro" id="IPR036291">
    <property type="entry name" value="NAD(P)-bd_dom_sf"/>
</dbReference>
<dbReference type="Proteomes" id="UP000007148">
    <property type="component" value="Unassembled WGS sequence"/>
</dbReference>
<dbReference type="InterPro" id="IPR002347">
    <property type="entry name" value="SDR_fam"/>
</dbReference>
<dbReference type="PANTHER" id="PTHR43618:SF8">
    <property type="entry name" value="7ALPHA-HYDROXYSTEROID DEHYDROGENASE"/>
    <property type="match status" value="1"/>
</dbReference>
<dbReference type="SUPFAM" id="SSF51735">
    <property type="entry name" value="NAD(P)-binding Rossmann-fold domains"/>
    <property type="match status" value="1"/>
</dbReference>
<dbReference type="PRINTS" id="PR00080">
    <property type="entry name" value="SDRFAMILY"/>
</dbReference>
<dbReference type="STRING" id="1109443.G4TM49"/>
<dbReference type="Gene3D" id="3.40.50.720">
    <property type="entry name" value="NAD(P)-binding Rossmann-like Domain"/>
    <property type="match status" value="1"/>
</dbReference>
<dbReference type="PANTHER" id="PTHR43618">
    <property type="entry name" value="7-ALPHA-HYDROXYSTEROID DEHYDROGENASE"/>
    <property type="match status" value="1"/>
</dbReference>
<dbReference type="OrthoDB" id="2898618at2759"/>
<keyword evidence="2" id="KW-0521">NADP</keyword>
<evidence type="ECO:0000313" key="5">
    <source>
        <dbReference type="Proteomes" id="UP000007148"/>
    </source>
</evidence>
<comment type="similarity">
    <text evidence="1">Belongs to the short-chain dehydrogenases/reductases (SDR) family.</text>
</comment>
<dbReference type="InParanoid" id="G4TM49"/>
<comment type="caution">
    <text evidence="4">The sequence shown here is derived from an EMBL/GenBank/DDBJ whole genome shotgun (WGS) entry which is preliminary data.</text>
</comment>
<dbReference type="eggNOG" id="KOG0725">
    <property type="taxonomic scope" value="Eukaryota"/>
</dbReference>
<dbReference type="EMBL" id="CAFZ01000161">
    <property type="protein sequence ID" value="CCA72391.1"/>
    <property type="molecule type" value="Genomic_DNA"/>
</dbReference>
<dbReference type="AlphaFoldDB" id="G4TM49"/>
<dbReference type="HOGENOM" id="CLU_010194_1_1_1"/>
<dbReference type="PRINTS" id="PR00081">
    <property type="entry name" value="GDHRDH"/>
</dbReference>
<gene>
    <name evidence="4" type="ORF">PIIN_06325</name>
</gene>
<organism evidence="4 5">
    <name type="scientific">Serendipita indica (strain DSM 11827)</name>
    <name type="common">Root endophyte fungus</name>
    <name type="synonym">Piriformospora indica</name>
    <dbReference type="NCBI Taxonomy" id="1109443"/>
    <lineage>
        <taxon>Eukaryota</taxon>
        <taxon>Fungi</taxon>
        <taxon>Dikarya</taxon>
        <taxon>Basidiomycota</taxon>
        <taxon>Agaricomycotina</taxon>
        <taxon>Agaricomycetes</taxon>
        <taxon>Sebacinales</taxon>
        <taxon>Serendipitaceae</taxon>
        <taxon>Serendipita</taxon>
    </lineage>
</organism>
<evidence type="ECO:0000256" key="3">
    <source>
        <dbReference type="ARBA" id="ARBA00023002"/>
    </source>
</evidence>
<dbReference type="FunFam" id="3.40.50.720:FF:000084">
    <property type="entry name" value="Short-chain dehydrogenase reductase"/>
    <property type="match status" value="1"/>
</dbReference>
<sequence length="281" mass="29161">MAAPDLSVPTLFNVKGKIALVTGGGSGLGTMMASALVQNGAKVYIASRKEKQLKEVTEALNKQGPGTCSYIVADLSSKAGCDALCDAFKAKESKLHILVNNSGATWGAPFNDFPEKNGWDKIMSLNVKSIFYMTANLADYLEKDATPLDPGRVVNISSTASIGTVSDGSGLAGDGHGLWSYHTSKAAVNHLTANLASTLSTRHITVNAILPGVFPSKMTAFGLNSAMDAFLSAQPMGRVGQPSDIGGVLLFLVSPAASHVTNAAIVVDGGQLVKYGAFARL</sequence>
<dbReference type="Pfam" id="PF13561">
    <property type="entry name" value="adh_short_C2"/>
    <property type="match status" value="1"/>
</dbReference>